<feature type="transmembrane region" description="Helical" evidence="1">
    <location>
        <begin position="49"/>
        <end position="74"/>
    </location>
</feature>
<keyword evidence="1" id="KW-0812">Transmembrane</keyword>
<reference evidence="2" key="1">
    <citation type="submission" date="2023-06" db="EMBL/GenBank/DDBJ databases">
        <title>Genomic analysis of the entomopathogenic nematode Steinernema hermaphroditum.</title>
        <authorList>
            <person name="Schwarz E.M."/>
            <person name="Heppert J.K."/>
            <person name="Baniya A."/>
            <person name="Schwartz H.T."/>
            <person name="Tan C.-H."/>
            <person name="Antoshechkin I."/>
            <person name="Sternberg P.W."/>
            <person name="Goodrich-Blair H."/>
            <person name="Dillman A.R."/>
        </authorList>
    </citation>
    <scope>NUCLEOTIDE SEQUENCE</scope>
    <source>
        <strain evidence="2">PS9179</strain>
        <tissue evidence="2">Whole animal</tissue>
    </source>
</reference>
<dbReference type="Proteomes" id="UP001175271">
    <property type="component" value="Unassembled WGS sequence"/>
</dbReference>
<evidence type="ECO:0000313" key="2">
    <source>
        <dbReference type="EMBL" id="KAK0422969.1"/>
    </source>
</evidence>
<sequence>MWIAKTLLVLNIIFSATSVILISIILVKINNNWEALVHFVYDGGDVSGTYANLCAFTGLLSFEIFVHVVMIAALYTKTRIFLFSAILAVVNVIALFTYIFLSFELIIIDGLDYMNSFLKTDTLGHSLYGIVCCGGILRLTESVHFSKICVRIRRESRRREEARKNSGDNASSTDEDWF</sequence>
<dbReference type="AlphaFoldDB" id="A0AA39IGS6"/>
<keyword evidence="1" id="KW-1133">Transmembrane helix</keyword>
<protein>
    <submittedName>
        <fullName evidence="2">Uncharacterized protein</fullName>
    </submittedName>
</protein>
<dbReference type="EMBL" id="JAUCMV010000001">
    <property type="protein sequence ID" value="KAK0422969.1"/>
    <property type="molecule type" value="Genomic_DNA"/>
</dbReference>
<gene>
    <name evidence="2" type="ORF">QR680_007900</name>
</gene>
<keyword evidence="1" id="KW-0472">Membrane</keyword>
<keyword evidence="3" id="KW-1185">Reference proteome</keyword>
<name>A0AA39IGS6_9BILA</name>
<accession>A0AA39IGS6</accession>
<organism evidence="2 3">
    <name type="scientific">Steinernema hermaphroditum</name>
    <dbReference type="NCBI Taxonomy" id="289476"/>
    <lineage>
        <taxon>Eukaryota</taxon>
        <taxon>Metazoa</taxon>
        <taxon>Ecdysozoa</taxon>
        <taxon>Nematoda</taxon>
        <taxon>Chromadorea</taxon>
        <taxon>Rhabditida</taxon>
        <taxon>Tylenchina</taxon>
        <taxon>Panagrolaimomorpha</taxon>
        <taxon>Strongyloidoidea</taxon>
        <taxon>Steinernematidae</taxon>
        <taxon>Steinernema</taxon>
    </lineage>
</organism>
<evidence type="ECO:0000313" key="3">
    <source>
        <dbReference type="Proteomes" id="UP001175271"/>
    </source>
</evidence>
<evidence type="ECO:0000256" key="1">
    <source>
        <dbReference type="SAM" id="Phobius"/>
    </source>
</evidence>
<feature type="transmembrane region" description="Helical" evidence="1">
    <location>
        <begin position="7"/>
        <end position="29"/>
    </location>
</feature>
<feature type="transmembrane region" description="Helical" evidence="1">
    <location>
        <begin position="81"/>
        <end position="107"/>
    </location>
</feature>
<proteinExistence type="predicted"/>
<feature type="transmembrane region" description="Helical" evidence="1">
    <location>
        <begin position="127"/>
        <end position="150"/>
    </location>
</feature>
<comment type="caution">
    <text evidence="2">The sequence shown here is derived from an EMBL/GenBank/DDBJ whole genome shotgun (WGS) entry which is preliminary data.</text>
</comment>